<feature type="domain" description="Tyrosine specific protein phosphatases" evidence="3">
    <location>
        <begin position="569"/>
        <end position="653"/>
    </location>
</feature>
<feature type="domain" description="CRAL-TRIO" evidence="4">
    <location>
        <begin position="74"/>
        <end position="233"/>
    </location>
</feature>
<dbReference type="InterPro" id="IPR003595">
    <property type="entry name" value="Tyr_Pase_cat"/>
</dbReference>
<evidence type="ECO:0000313" key="6">
    <source>
        <dbReference type="Proteomes" id="UP000749559"/>
    </source>
</evidence>
<evidence type="ECO:0000259" key="4">
    <source>
        <dbReference type="PROSITE" id="PS50191"/>
    </source>
</evidence>
<dbReference type="SMART" id="SM00194">
    <property type="entry name" value="PTPc"/>
    <property type="match status" value="1"/>
</dbReference>
<organism evidence="5 6">
    <name type="scientific">Owenia fusiformis</name>
    <name type="common">Polychaete worm</name>
    <dbReference type="NCBI Taxonomy" id="6347"/>
    <lineage>
        <taxon>Eukaryota</taxon>
        <taxon>Metazoa</taxon>
        <taxon>Spiralia</taxon>
        <taxon>Lophotrochozoa</taxon>
        <taxon>Annelida</taxon>
        <taxon>Polychaeta</taxon>
        <taxon>Sedentaria</taxon>
        <taxon>Canalipalpata</taxon>
        <taxon>Sabellida</taxon>
        <taxon>Oweniida</taxon>
        <taxon>Oweniidae</taxon>
        <taxon>Owenia</taxon>
    </lineage>
</organism>
<dbReference type="InterPro" id="IPR001251">
    <property type="entry name" value="CRAL-TRIO_dom"/>
</dbReference>
<dbReference type="InterPro" id="IPR000242">
    <property type="entry name" value="PTP_cat"/>
</dbReference>
<dbReference type="SMART" id="SM00516">
    <property type="entry name" value="SEC14"/>
    <property type="match status" value="1"/>
</dbReference>
<proteinExistence type="predicted"/>
<evidence type="ECO:0000256" key="1">
    <source>
        <dbReference type="SAM" id="MobiDB-lite"/>
    </source>
</evidence>
<dbReference type="InterPro" id="IPR029021">
    <property type="entry name" value="Prot-tyrosine_phosphatase-like"/>
</dbReference>
<accession>A0A8S4PVA7</accession>
<evidence type="ECO:0000313" key="5">
    <source>
        <dbReference type="EMBL" id="CAH1797453.1"/>
    </source>
</evidence>
<keyword evidence="6" id="KW-1185">Reference proteome</keyword>
<evidence type="ECO:0000259" key="2">
    <source>
        <dbReference type="PROSITE" id="PS50055"/>
    </source>
</evidence>
<dbReference type="FunFam" id="3.90.190.10:FF:000026">
    <property type="entry name" value="tyrosine-protein phosphatase non-receptor type 9"/>
    <property type="match status" value="1"/>
</dbReference>
<name>A0A8S4PVA7_OWEFU</name>
<dbReference type="PROSITE" id="PS00383">
    <property type="entry name" value="TYR_PHOSPHATASE_1"/>
    <property type="match status" value="1"/>
</dbReference>
<reference evidence="5" key="1">
    <citation type="submission" date="2022-03" db="EMBL/GenBank/DDBJ databases">
        <authorList>
            <person name="Martin C."/>
        </authorList>
    </citation>
    <scope>NUCLEOTIDE SEQUENCE</scope>
</reference>
<protein>
    <recommendedName>
        <fullName evidence="7">Tyrosine-protein phosphatase non-receptor type 9</fullName>
    </recommendedName>
</protein>
<feature type="compositionally biased region" description="Basic and acidic residues" evidence="1">
    <location>
        <begin position="292"/>
        <end position="318"/>
    </location>
</feature>
<dbReference type="PROSITE" id="PS50055">
    <property type="entry name" value="TYR_PHOSPHATASE_PTP"/>
    <property type="match status" value="1"/>
</dbReference>
<dbReference type="Pfam" id="PF00102">
    <property type="entry name" value="Y_phosphatase"/>
    <property type="match status" value="1"/>
</dbReference>
<dbReference type="InterPro" id="IPR011074">
    <property type="entry name" value="CRAL/TRIO_N_dom"/>
</dbReference>
<dbReference type="PROSITE" id="PS50191">
    <property type="entry name" value="CRAL_TRIO"/>
    <property type="match status" value="1"/>
</dbReference>
<dbReference type="Pfam" id="PF00650">
    <property type="entry name" value="CRAL_TRIO"/>
    <property type="match status" value="1"/>
</dbReference>
<dbReference type="Gene3D" id="3.40.525.10">
    <property type="entry name" value="CRAL-TRIO lipid binding domain"/>
    <property type="match status" value="1"/>
</dbReference>
<gene>
    <name evidence="5" type="ORF">OFUS_LOCUS21733</name>
</gene>
<dbReference type="SUPFAM" id="SSF52087">
    <property type="entry name" value="CRAL/TRIO domain"/>
    <property type="match status" value="1"/>
</dbReference>
<dbReference type="PRINTS" id="PR00700">
    <property type="entry name" value="PRTYPHPHTASE"/>
</dbReference>
<dbReference type="InterPro" id="IPR016130">
    <property type="entry name" value="Tyr_Pase_AS"/>
</dbReference>
<dbReference type="EMBL" id="CAIIXF020000010">
    <property type="protein sequence ID" value="CAH1797453.1"/>
    <property type="molecule type" value="Genomic_DNA"/>
</dbReference>
<dbReference type="SUPFAM" id="SSF46938">
    <property type="entry name" value="CRAL/TRIO N-terminal domain"/>
    <property type="match status" value="1"/>
</dbReference>
<dbReference type="PANTHER" id="PTHR19134">
    <property type="entry name" value="RECEPTOR-TYPE TYROSINE-PROTEIN PHOSPHATASE"/>
    <property type="match status" value="1"/>
</dbReference>
<dbReference type="CDD" id="cd00170">
    <property type="entry name" value="SEC14"/>
    <property type="match status" value="1"/>
</dbReference>
<dbReference type="Gene3D" id="3.90.190.10">
    <property type="entry name" value="Protein tyrosine phosphatase superfamily"/>
    <property type="match status" value="1"/>
</dbReference>
<feature type="domain" description="Tyrosine-protein phosphatase" evidence="2">
    <location>
        <begin position="392"/>
        <end position="662"/>
    </location>
</feature>
<dbReference type="AlphaFoldDB" id="A0A8S4PVA7"/>
<dbReference type="PROSITE" id="PS50056">
    <property type="entry name" value="TYR_PHOSPHATASE_2"/>
    <property type="match status" value="1"/>
</dbReference>
<dbReference type="SMART" id="SM01100">
    <property type="entry name" value="CRAL_TRIO_N"/>
    <property type="match status" value="1"/>
</dbReference>
<dbReference type="Proteomes" id="UP000749559">
    <property type="component" value="Unassembled WGS sequence"/>
</dbReference>
<dbReference type="InterPro" id="IPR036865">
    <property type="entry name" value="CRAL-TRIO_dom_sf"/>
</dbReference>
<sequence length="685" mass="78226">MAANLTREEEQRVKLFTDEVNLHRHRLQQGAIAWKYAVKFLMARKFDVKRAIELYLAHQDIRNIEGVDLIDDNDAAFQQELASQKLTILPSRDSRGACIALLTARLHNPAQTKHQLVMKSLILQLDTALESYTTQRNGMVFIYDMTESKYSNFDYDLSIKILNVLKERYPARLKKVLIVTAPLWFKAPFKILRLFVREKLRDRVHTVNIKTLSAHISRDSLPRQLGGTLEVHHGQWLRCCMATSSSQNTDIRNDIDNYFHTYIEPPSLTPDGSSSGSQIHDTNLVISDMESETSKETVSEKHSDEDREKEVTVEKDNVKSPGAPEKPPLKRQRSPASVRLGEQHKNVPSLPCKKKSPADKDDFEESIHQPDANGLTVEQLETYTRRKTRRGLCKDYMTIKAERPAGTFNNARLKNNIAKNRYSDVLCLDHSRVRVTPVDENNTDYINANFVDGYKQKNAYISTQGPNPKTFAEFWTMVWEQRVLVVVMTTKTIERGRLKCGQYWPLEEETAEEYGDYIVINSGSRREENYTLTTLILQNLKTGESHDISHFQYLVWPDYGVPHTASAFLEFLFAVRKQQAERTLELGSSWQGHPLGPPMVIHCSAGIGRTGTFCTMDISIRRLADTGLTDIPTTVRKIRSQRAHSIQMPDQYVFCHLALLEHAQSIGLVPELNLTGFEDSSSEDD</sequence>
<dbReference type="GO" id="GO:0004725">
    <property type="term" value="F:protein tyrosine phosphatase activity"/>
    <property type="evidence" value="ECO:0007669"/>
    <property type="project" value="InterPro"/>
</dbReference>
<dbReference type="InterPro" id="IPR036273">
    <property type="entry name" value="CRAL/TRIO_N_dom_sf"/>
</dbReference>
<dbReference type="SMART" id="SM00404">
    <property type="entry name" value="PTPc_motif"/>
    <property type="match status" value="1"/>
</dbReference>
<feature type="region of interest" description="Disordered" evidence="1">
    <location>
        <begin position="285"/>
        <end position="375"/>
    </location>
</feature>
<dbReference type="SUPFAM" id="SSF52799">
    <property type="entry name" value="(Phosphotyrosine protein) phosphatases II"/>
    <property type="match status" value="1"/>
</dbReference>
<comment type="caution">
    <text evidence="5">The sequence shown here is derived from an EMBL/GenBank/DDBJ whole genome shotgun (WGS) entry which is preliminary data.</text>
</comment>
<dbReference type="InterPro" id="IPR050348">
    <property type="entry name" value="Protein-Tyr_Phosphatase"/>
</dbReference>
<feature type="compositionally biased region" description="Basic and acidic residues" evidence="1">
    <location>
        <begin position="356"/>
        <end position="368"/>
    </location>
</feature>
<evidence type="ECO:0008006" key="7">
    <source>
        <dbReference type="Google" id="ProtNLM"/>
    </source>
</evidence>
<dbReference type="InterPro" id="IPR000387">
    <property type="entry name" value="Tyr_Pase_dom"/>
</dbReference>
<dbReference type="OrthoDB" id="10051650at2759"/>
<evidence type="ECO:0000259" key="3">
    <source>
        <dbReference type="PROSITE" id="PS50056"/>
    </source>
</evidence>
<dbReference type="PANTHER" id="PTHR19134:SF534">
    <property type="entry name" value="LD27988P"/>
    <property type="match status" value="1"/>
</dbReference>